<keyword evidence="1" id="KW-0175">Coiled coil</keyword>
<keyword evidence="5" id="KW-1185">Reference proteome</keyword>
<dbReference type="PANTHER" id="PTHR40081">
    <property type="entry name" value="CONCANAVALIN A-LIKE LECTIN/GLUCANASE"/>
    <property type="match status" value="1"/>
</dbReference>
<gene>
    <name evidence="4" type="ORF">FKW77_001480</name>
</gene>
<sequence length="774" mass="86510">MTGSNIISKIITKSGKVIGRNGHLVLQSQSGVPEHSEDRGDRSIQYLNFVSNIHNVDVEWSDRRAVVTVNGTHQLTTPGAHEDWLPFVARFYLYANSESIRVVHSLVFDGPAEKNFITGLGIRFDVPLNEEKVYNRHVRVSSADGGLLSEAVQGITGLKRSPGVVLRTAQVKGEALPDSSTWRGSVSSLIQWVPTWSDYSLSQLSADGFTLKKRTKAGQGWINIPAGTRAGGLAYLGGATVGGLAIGLRDFWKRYPTGFDISDAVSDTGKITLWLYSPAAEPLDLRPYHDGLNEGAKNYTNQLDALEITYEDWEGGFNTPYGIARTSEIYLFAFEKTPPRKKLSELTKYINQPPVLVASPERIHETKALGSYWALPNNSSVKAAEIESHLEFLFEFYKRQVEQRKWYGFLDYGDFMHTYDDTRHIWRYDIGGFAWDNSELSPDLWLWQYFLRTGRADVYRLAEALTRHTSEVDVYHLGAWKGLGTRHGVQHWGDSAKQARISQPQYRKPFFYLTGGDERIGELLDELVDLDKSFGVLDPNRKVRTDGWVPTPSSDVCISLGLDYSSLAAGWLMAYERRGPRWVEAKTKLLTTLASIARLKNGFVTGMGLYSLTKSTIAPPPNDPNNTGIIDVNPLAAVFGQLEVLSETIEYLGPDLPKGFKEVWLDYCYYFHSSPPEQLARYGEVFGRMDLYQGHTRLAAYNSYETGNASLAQRAWRDFFVKDGLRANSSWTSTHVGGADALTEVDEAPWLSTNAVAQYGLAAIQNLAFIGDKL</sequence>
<dbReference type="EMBL" id="CP042195">
    <property type="protein sequence ID" value="QDS74154.1"/>
    <property type="molecule type" value="Genomic_DNA"/>
</dbReference>
<reference evidence="4 5" key="1">
    <citation type="submission" date="2019-07" db="EMBL/GenBank/DDBJ databases">
        <title>Finished genome of Venturia effusa.</title>
        <authorList>
            <person name="Young C.A."/>
            <person name="Cox M.P."/>
            <person name="Ganley A.R.D."/>
            <person name="David W.J."/>
        </authorList>
    </citation>
    <scope>NUCLEOTIDE SEQUENCE [LARGE SCALE GENOMIC DNA]</scope>
    <source>
        <strain evidence="5">albino</strain>
    </source>
</reference>
<dbReference type="OrthoDB" id="4798501at2759"/>
<dbReference type="AlphaFoldDB" id="A0A517LEU5"/>
<feature type="coiled-coil region" evidence="1">
    <location>
        <begin position="289"/>
        <end position="316"/>
    </location>
</feature>
<name>A0A517LEU5_9PEZI</name>
<proteinExistence type="predicted"/>
<dbReference type="Proteomes" id="UP000316270">
    <property type="component" value="Chromosome 11"/>
</dbReference>
<accession>A0A517LEU5</accession>
<evidence type="ECO:0008006" key="6">
    <source>
        <dbReference type="Google" id="ProtNLM"/>
    </source>
</evidence>
<evidence type="ECO:0000259" key="2">
    <source>
        <dbReference type="Pfam" id="PF21345"/>
    </source>
</evidence>
<dbReference type="Pfam" id="PF21345">
    <property type="entry name" value="PcRGLX_2nd"/>
    <property type="match status" value="1"/>
</dbReference>
<dbReference type="InterPro" id="IPR048331">
    <property type="entry name" value="PcRGLX/YetA_3rd"/>
</dbReference>
<protein>
    <recommendedName>
        <fullName evidence="6">Tat pathway signal sequence domain protein</fullName>
    </recommendedName>
</protein>
<evidence type="ECO:0000313" key="5">
    <source>
        <dbReference type="Proteomes" id="UP000316270"/>
    </source>
</evidence>
<evidence type="ECO:0000259" key="3">
    <source>
        <dbReference type="Pfam" id="PF21346"/>
    </source>
</evidence>
<evidence type="ECO:0000313" key="4">
    <source>
        <dbReference type="EMBL" id="QDS74154.1"/>
    </source>
</evidence>
<dbReference type="PANTHER" id="PTHR40081:SF1">
    <property type="entry name" value="TAT PATHWAY SIGNAL SEQUENCE DOMAIN PROTEIN"/>
    <property type="match status" value="1"/>
</dbReference>
<feature type="domain" description="PcRGLX/YetA-like central beta-sandwich" evidence="2">
    <location>
        <begin position="2"/>
        <end position="347"/>
    </location>
</feature>
<dbReference type="InterPro" id="IPR048330">
    <property type="entry name" value="PcRGLX/YetA_2nd"/>
</dbReference>
<organism evidence="4 5">
    <name type="scientific">Venturia effusa</name>
    <dbReference type="NCBI Taxonomy" id="50376"/>
    <lineage>
        <taxon>Eukaryota</taxon>
        <taxon>Fungi</taxon>
        <taxon>Dikarya</taxon>
        <taxon>Ascomycota</taxon>
        <taxon>Pezizomycotina</taxon>
        <taxon>Dothideomycetes</taxon>
        <taxon>Pleosporomycetidae</taxon>
        <taxon>Venturiales</taxon>
        <taxon>Venturiaceae</taxon>
        <taxon>Venturia</taxon>
    </lineage>
</organism>
<feature type="domain" description="PcRGLX/YetA-like C-terminal alpha/alpha toroid" evidence="3">
    <location>
        <begin position="353"/>
        <end position="773"/>
    </location>
</feature>
<evidence type="ECO:0000256" key="1">
    <source>
        <dbReference type="SAM" id="Coils"/>
    </source>
</evidence>
<dbReference type="Pfam" id="PF21346">
    <property type="entry name" value="PcRGLX_3rd"/>
    <property type="match status" value="1"/>
</dbReference>
<dbReference type="InterPro" id="IPR045793">
    <property type="entry name" value="PcRGLX/YetA-like"/>
</dbReference>